<keyword evidence="3" id="KW-0547">Nucleotide-binding</keyword>
<gene>
    <name evidence="5" type="primary">ychF</name>
    <name evidence="5" type="ORF">HWQ67_13990</name>
</gene>
<dbReference type="InterPro" id="IPR023192">
    <property type="entry name" value="TGS-like_dom_sf"/>
</dbReference>
<dbReference type="PROSITE" id="PS51880">
    <property type="entry name" value="TGS"/>
    <property type="match status" value="1"/>
</dbReference>
<accession>A0ABS6S1H0</accession>
<dbReference type="InterPro" id="IPR012675">
    <property type="entry name" value="Beta-grasp_dom_sf"/>
</dbReference>
<dbReference type="Gene3D" id="3.40.50.300">
    <property type="entry name" value="P-loop containing nucleotide triphosphate hydrolases"/>
    <property type="match status" value="1"/>
</dbReference>
<dbReference type="InterPro" id="IPR027417">
    <property type="entry name" value="P-loop_NTPase"/>
</dbReference>
<dbReference type="PANTHER" id="PTHR23305">
    <property type="entry name" value="OBG GTPASE FAMILY"/>
    <property type="match status" value="1"/>
</dbReference>
<evidence type="ECO:0000256" key="1">
    <source>
        <dbReference type="ARBA" id="ARBA00001946"/>
    </source>
</evidence>
<name>A0ABS6S1H0_9BACT</name>
<feature type="domain" description="TGS" evidence="4">
    <location>
        <begin position="276"/>
        <end position="359"/>
    </location>
</feature>
<keyword evidence="2" id="KW-0479">Metal-binding</keyword>
<dbReference type="SUPFAM" id="SSF81271">
    <property type="entry name" value="TGS-like"/>
    <property type="match status" value="1"/>
</dbReference>
<dbReference type="CDD" id="cd04867">
    <property type="entry name" value="TGS_YchF_OLA1"/>
    <property type="match status" value="1"/>
</dbReference>
<reference evidence="5 6" key="1">
    <citation type="journal article" date="2020" name="J Geophys Res Biogeosci">
        <title>Magnetotaxis as an Adaptation to Enable Bacterial Shuttling of Microbial Sulfur and Sulfur Cycling Across Aquatic Oxic#Anoxic Interfaces.</title>
        <authorList>
            <person name="Li J."/>
            <person name="Liu P."/>
            <person name="Wang J."/>
            <person name="Roberts A.P."/>
            <person name="Pan Y."/>
        </authorList>
    </citation>
    <scope>NUCLEOTIDE SEQUENCE [LARGE SCALE GENOMIC DNA]</scope>
    <source>
        <strain evidence="5 6">MYR-1_YQ</strain>
    </source>
</reference>
<keyword evidence="6" id="KW-1185">Reference proteome</keyword>
<dbReference type="PANTHER" id="PTHR23305:SF18">
    <property type="entry name" value="OBG-TYPE G DOMAIN-CONTAINING PROTEIN"/>
    <property type="match status" value="1"/>
</dbReference>
<dbReference type="InterPro" id="IPR004396">
    <property type="entry name" value="ATPase_YchF/OLA1"/>
</dbReference>
<comment type="cofactor">
    <cofactor evidence="1">
        <name>Mg(2+)</name>
        <dbReference type="ChEBI" id="CHEBI:18420"/>
    </cofactor>
</comment>
<evidence type="ECO:0000259" key="4">
    <source>
        <dbReference type="PROSITE" id="PS51880"/>
    </source>
</evidence>
<dbReference type="Gene3D" id="3.10.20.30">
    <property type="match status" value="1"/>
</dbReference>
<dbReference type="InterPro" id="IPR004095">
    <property type="entry name" value="TGS"/>
</dbReference>
<dbReference type="Gene3D" id="1.10.150.300">
    <property type="entry name" value="TGS-like domain"/>
    <property type="match status" value="1"/>
</dbReference>
<sequence>MNIAISGLSNAGKTTIFNALTGLNVETTIYPSVAEAPHRGSVKVPDERVEWLSGVFKPKKTTHSTIEYTDFIGLARGETDNNRKVLDLLKDADAILDVLRAFNDPAVVHPDNSVDPLRDARTLEVEWVLSDLDLVEKRLTRMADAAKRGKKPDEAEKKLLTRCKDFLEGEQPLRNMPLSPEEWKSLRHLQFVSAKPRILVLNISEDDMGSDKVAEMVAAIAGELRCNPQHVIPMCGKIEMEIGQLQPDEAKDFLADLGIAEPACNRLISVCYEALELISFLTVGEDEVKSWTITRGSSAVQAAGKIHSDIERGFIRAEVVSYDAFKAAGSMAEARKHGSVTLQGKTYTVNDGDIINFRFNV</sequence>
<dbReference type="EMBL" id="JABXWD010000316">
    <property type="protein sequence ID" value="MBV6342694.1"/>
    <property type="molecule type" value="Genomic_DNA"/>
</dbReference>
<dbReference type="PRINTS" id="PR00326">
    <property type="entry name" value="GTP1OBG"/>
</dbReference>
<evidence type="ECO:0000313" key="5">
    <source>
        <dbReference type="EMBL" id="MBV6342694.1"/>
    </source>
</evidence>
<evidence type="ECO:0000256" key="3">
    <source>
        <dbReference type="ARBA" id="ARBA00022840"/>
    </source>
</evidence>
<dbReference type="InterPro" id="IPR006073">
    <property type="entry name" value="GTP-bd"/>
</dbReference>
<proteinExistence type="predicted"/>
<dbReference type="InterPro" id="IPR013029">
    <property type="entry name" value="YchF_C"/>
</dbReference>
<dbReference type="Proteomes" id="UP001196980">
    <property type="component" value="Unassembled WGS sequence"/>
</dbReference>
<dbReference type="RefSeq" id="WP_218253308.1">
    <property type="nucleotide sequence ID" value="NZ_JABXWD010000316.1"/>
</dbReference>
<organism evidence="5 6">
    <name type="scientific">Candidatus Magnetobacterium casense</name>
    <dbReference type="NCBI Taxonomy" id="1455061"/>
    <lineage>
        <taxon>Bacteria</taxon>
        <taxon>Pseudomonadati</taxon>
        <taxon>Nitrospirota</taxon>
        <taxon>Thermodesulfovibrionia</taxon>
        <taxon>Thermodesulfovibrionales</taxon>
        <taxon>Candidatus Magnetobacteriaceae</taxon>
        <taxon>Candidatus Magnetobacterium</taxon>
    </lineage>
</organism>
<protein>
    <submittedName>
        <fullName evidence="5">Redox-regulated ATPase YchF</fullName>
    </submittedName>
</protein>
<dbReference type="Pfam" id="PF01926">
    <property type="entry name" value="MMR_HSR1"/>
    <property type="match status" value="1"/>
</dbReference>
<dbReference type="SUPFAM" id="SSF52540">
    <property type="entry name" value="P-loop containing nucleoside triphosphate hydrolases"/>
    <property type="match status" value="1"/>
</dbReference>
<evidence type="ECO:0000313" key="6">
    <source>
        <dbReference type="Proteomes" id="UP001196980"/>
    </source>
</evidence>
<dbReference type="InterPro" id="IPR012676">
    <property type="entry name" value="TGS-like"/>
</dbReference>
<dbReference type="PIRSF" id="PIRSF006641">
    <property type="entry name" value="CHP00092"/>
    <property type="match status" value="1"/>
</dbReference>
<comment type="caution">
    <text evidence="5">The sequence shown here is derived from an EMBL/GenBank/DDBJ whole genome shotgun (WGS) entry which is preliminary data.</text>
</comment>
<dbReference type="Pfam" id="PF06071">
    <property type="entry name" value="YchF-GTPase_C"/>
    <property type="match status" value="1"/>
</dbReference>
<evidence type="ECO:0000256" key="2">
    <source>
        <dbReference type="ARBA" id="ARBA00022723"/>
    </source>
</evidence>
<keyword evidence="3" id="KW-0067">ATP-binding</keyword>
<dbReference type="NCBIfam" id="TIGR00092">
    <property type="entry name" value="redox-regulated ATPase YchF"/>
    <property type="match status" value="1"/>
</dbReference>